<feature type="transmembrane region" description="Helical" evidence="1">
    <location>
        <begin position="141"/>
        <end position="161"/>
    </location>
</feature>
<accession>A0A832YY56</accession>
<gene>
    <name evidence="2" type="ORF">EYH02_04615</name>
</gene>
<feature type="transmembrane region" description="Helical" evidence="1">
    <location>
        <begin position="16"/>
        <end position="38"/>
    </location>
</feature>
<feature type="transmembrane region" description="Helical" evidence="1">
    <location>
        <begin position="105"/>
        <end position="129"/>
    </location>
</feature>
<protein>
    <submittedName>
        <fullName evidence="2">Uncharacterized protein</fullName>
    </submittedName>
</protein>
<reference evidence="2" key="1">
    <citation type="journal article" date="2020" name="ISME J.">
        <title>Gammaproteobacteria mediating utilization of methyl-, sulfur- and petroleum organic compounds in deep ocean hydrothermal plumes.</title>
        <authorList>
            <person name="Zhou Z."/>
            <person name="Liu Y."/>
            <person name="Pan J."/>
            <person name="Cron B.R."/>
            <person name="Toner B.M."/>
            <person name="Anantharaman K."/>
            <person name="Breier J.A."/>
            <person name="Dick G.J."/>
            <person name="Li M."/>
        </authorList>
    </citation>
    <scope>NUCLEOTIDE SEQUENCE</scope>
    <source>
        <strain evidence="2">SZUA-1435</strain>
    </source>
</reference>
<organism evidence="2 3">
    <name type="scientific">Ignisphaera aggregans</name>
    <dbReference type="NCBI Taxonomy" id="334771"/>
    <lineage>
        <taxon>Archaea</taxon>
        <taxon>Thermoproteota</taxon>
        <taxon>Thermoprotei</taxon>
        <taxon>Desulfurococcales</taxon>
        <taxon>Desulfurococcaceae</taxon>
        <taxon>Ignisphaera</taxon>
    </lineage>
</organism>
<dbReference type="AlphaFoldDB" id="A0A832YY56"/>
<feature type="transmembrane region" description="Helical" evidence="1">
    <location>
        <begin position="44"/>
        <end position="64"/>
    </location>
</feature>
<feature type="transmembrane region" description="Helical" evidence="1">
    <location>
        <begin position="167"/>
        <end position="190"/>
    </location>
</feature>
<feature type="transmembrane region" description="Helical" evidence="1">
    <location>
        <begin position="76"/>
        <end position="99"/>
    </location>
</feature>
<evidence type="ECO:0000256" key="1">
    <source>
        <dbReference type="SAM" id="Phobius"/>
    </source>
</evidence>
<proteinExistence type="predicted"/>
<comment type="caution">
    <text evidence="2">The sequence shown here is derived from an EMBL/GenBank/DDBJ whole genome shotgun (WGS) entry which is preliminary data.</text>
</comment>
<dbReference type="EMBL" id="DQTV01000085">
    <property type="protein sequence ID" value="HIP57333.1"/>
    <property type="molecule type" value="Genomic_DNA"/>
</dbReference>
<dbReference type="Proteomes" id="UP000605805">
    <property type="component" value="Unassembled WGS sequence"/>
</dbReference>
<keyword evidence="1" id="KW-1133">Transmembrane helix</keyword>
<evidence type="ECO:0000313" key="3">
    <source>
        <dbReference type="Proteomes" id="UP000605805"/>
    </source>
</evidence>
<name>A0A832YY56_9CREN</name>
<keyword evidence="1" id="KW-0812">Transmembrane</keyword>
<evidence type="ECO:0000313" key="2">
    <source>
        <dbReference type="EMBL" id="HIP57333.1"/>
    </source>
</evidence>
<keyword evidence="1" id="KW-0472">Membrane</keyword>
<sequence length="195" mass="21689">MDKELKRLLAIRGSKIGMIGTSILVVYNLLLHGLNLLIPRLGLALVFIIVSLGYALIALSLEIISSTLRGIERVRAYALAMVITLTISLSLHVAALYVASINITYAVLLMFFYVVTFYVVNGLVLARIFRTISLRYELKDFKIAYYTMVVGYVFLPLIGLVSGQLGLFLWLSHIVAAMSFLFSTFGFLTIKRALS</sequence>